<dbReference type="OrthoDB" id="977800at2"/>
<sequence>MILLHDNAFDSAAKTYSREVATLPGSNSADPHLSRVWRASGTDAFHVLVDFGAATAIRAFAILGANLSPSATVQVTADASDPAVAAPDFTADELTGMEAGYGALYQVFAADQTYRYWKIAVADAAPLAGYFDIGRIVLGPAWKPARNPSYGAQWTWADESRRTRSRGGQSYTDIGARYRVVEFELGVLSEAEAFGPAFEIDRVAGLSGDVLAIADEDASLLARRAVWGQIEQATPLVHAGHDLVMKRYRITERR</sequence>
<proteinExistence type="predicted"/>
<protein>
    <recommendedName>
        <fullName evidence="3">F5/8 type C domain protein</fullName>
    </recommendedName>
</protein>
<gene>
    <name evidence="1" type="ORF">OCH7691_01140</name>
</gene>
<organism evidence="1 2">
    <name type="scientific">Oceanibacterium hippocampi</name>
    <dbReference type="NCBI Taxonomy" id="745714"/>
    <lineage>
        <taxon>Bacteria</taxon>
        <taxon>Pseudomonadati</taxon>
        <taxon>Pseudomonadota</taxon>
        <taxon>Alphaproteobacteria</taxon>
        <taxon>Sneathiellales</taxon>
        <taxon>Sneathiellaceae</taxon>
        <taxon>Oceanibacterium</taxon>
    </lineage>
</organism>
<dbReference type="Proteomes" id="UP000193200">
    <property type="component" value="Unassembled WGS sequence"/>
</dbReference>
<evidence type="ECO:0000313" key="2">
    <source>
        <dbReference type="Proteomes" id="UP000193200"/>
    </source>
</evidence>
<accession>A0A1Y5S770</accession>
<dbReference type="AlphaFoldDB" id="A0A1Y5S770"/>
<dbReference type="EMBL" id="FWFR01000001">
    <property type="protein sequence ID" value="SLN31703.1"/>
    <property type="molecule type" value="Genomic_DNA"/>
</dbReference>
<name>A0A1Y5S770_9PROT</name>
<reference evidence="1 2" key="1">
    <citation type="submission" date="2017-03" db="EMBL/GenBank/DDBJ databases">
        <authorList>
            <person name="Afonso C.L."/>
            <person name="Miller P.J."/>
            <person name="Scott M.A."/>
            <person name="Spackman E."/>
            <person name="Goraichik I."/>
            <person name="Dimitrov K.M."/>
            <person name="Suarez D.L."/>
            <person name="Swayne D.E."/>
        </authorList>
    </citation>
    <scope>NUCLEOTIDE SEQUENCE [LARGE SCALE GENOMIC DNA]</scope>
    <source>
        <strain evidence="1 2">CECT 7691</strain>
    </source>
</reference>
<evidence type="ECO:0008006" key="3">
    <source>
        <dbReference type="Google" id="ProtNLM"/>
    </source>
</evidence>
<dbReference type="InParanoid" id="A0A1Y5S770"/>
<evidence type="ECO:0000313" key="1">
    <source>
        <dbReference type="EMBL" id="SLN31703.1"/>
    </source>
</evidence>
<dbReference type="RefSeq" id="WP_085882395.1">
    <property type="nucleotide sequence ID" value="NZ_FWFR01000001.1"/>
</dbReference>
<keyword evidence="2" id="KW-1185">Reference proteome</keyword>